<sequence length="52" mass="6002">MFIFKGKPDEQTRTLLKKNAFKWSPSKGAWIRQITGNAQSAARRIIKELKVL</sequence>
<dbReference type="KEGG" id="ebla:JGUZn3_03270"/>
<reference evidence="1 2" key="1">
    <citation type="submission" date="2020-08" db="EMBL/GenBank/DDBJ databases">
        <title>Complete genome sequence of Entomobacter blattae G55GP.</title>
        <authorList>
            <person name="Poehlein A."/>
            <person name="Guzman J."/>
            <person name="Daniel R."/>
            <person name="Vilcinskas A."/>
        </authorList>
    </citation>
    <scope>NUCLEOTIDE SEQUENCE [LARGE SCALE GENOMIC DNA]</scope>
    <source>
        <strain evidence="1 2">G55GP</strain>
    </source>
</reference>
<gene>
    <name evidence="1" type="ORF">JGUZn3_03270</name>
</gene>
<organism evidence="1 2">
    <name type="scientific">Entomobacter blattae</name>
    <dbReference type="NCBI Taxonomy" id="2762277"/>
    <lineage>
        <taxon>Bacteria</taxon>
        <taxon>Pseudomonadati</taxon>
        <taxon>Pseudomonadota</taxon>
        <taxon>Alphaproteobacteria</taxon>
        <taxon>Acetobacterales</taxon>
        <taxon>Acetobacteraceae</taxon>
        <taxon>Entomobacter</taxon>
    </lineage>
</organism>
<name>A0A7H1NP74_9PROT</name>
<protein>
    <submittedName>
        <fullName evidence="1">Uncharacterized protein</fullName>
    </submittedName>
</protein>
<proteinExistence type="predicted"/>
<dbReference type="AlphaFoldDB" id="A0A7H1NP74"/>
<evidence type="ECO:0000313" key="2">
    <source>
        <dbReference type="Proteomes" id="UP000516349"/>
    </source>
</evidence>
<dbReference type="EMBL" id="CP060244">
    <property type="protein sequence ID" value="QNT77584.1"/>
    <property type="molecule type" value="Genomic_DNA"/>
</dbReference>
<evidence type="ECO:0000313" key="1">
    <source>
        <dbReference type="EMBL" id="QNT77584.1"/>
    </source>
</evidence>
<dbReference type="Proteomes" id="UP000516349">
    <property type="component" value="Chromosome"/>
</dbReference>
<accession>A0A7H1NP74</accession>
<keyword evidence="2" id="KW-1185">Reference proteome</keyword>